<feature type="transmembrane region" description="Helical" evidence="10">
    <location>
        <begin position="283"/>
        <end position="308"/>
    </location>
</feature>
<comment type="caution">
    <text evidence="8">Lacks conserved residue(s) required for the propagation of feature annotation.</text>
</comment>
<protein>
    <submittedName>
        <fullName evidence="15">Uncharacterized protein LOC110978649 isoform X1</fullName>
    </submittedName>
</protein>
<dbReference type="InterPro" id="IPR051836">
    <property type="entry name" value="Kremen_rcpt"/>
</dbReference>
<evidence type="ECO:0000256" key="10">
    <source>
        <dbReference type="SAM" id="Phobius"/>
    </source>
</evidence>
<comment type="subcellular location">
    <subcellularLocation>
        <location evidence="1">Membrane</location>
        <topology evidence="1">Single-pass membrane protein</topology>
    </subcellularLocation>
</comment>
<dbReference type="OrthoDB" id="431034at2759"/>
<evidence type="ECO:0000259" key="13">
    <source>
        <dbReference type="PROSITE" id="PS51212"/>
    </source>
</evidence>
<dbReference type="CDD" id="cd00033">
    <property type="entry name" value="CCP"/>
    <property type="match status" value="1"/>
</dbReference>
<evidence type="ECO:0000256" key="7">
    <source>
        <dbReference type="ARBA" id="ARBA00023180"/>
    </source>
</evidence>
<dbReference type="KEGG" id="aplc:110978649"/>
<dbReference type="RefSeq" id="XP_022089493.1">
    <property type="nucleotide sequence ID" value="XM_022233801.1"/>
</dbReference>
<feature type="signal peptide" evidence="11">
    <location>
        <begin position="1"/>
        <end position="26"/>
    </location>
</feature>
<keyword evidence="7" id="KW-0325">Glycoprotein</keyword>
<dbReference type="PROSITE" id="PS50923">
    <property type="entry name" value="SUSHI"/>
    <property type="match status" value="1"/>
</dbReference>
<feature type="chain" id="PRO_5034130550" evidence="11">
    <location>
        <begin position="27"/>
        <end position="498"/>
    </location>
</feature>
<keyword evidence="3 11" id="KW-0732">Signal</keyword>
<dbReference type="PROSITE" id="PS51212">
    <property type="entry name" value="WSC"/>
    <property type="match status" value="1"/>
</dbReference>
<dbReference type="Proteomes" id="UP000694845">
    <property type="component" value="Unplaced"/>
</dbReference>
<feature type="domain" description="Sushi" evidence="12">
    <location>
        <begin position="154"/>
        <end position="212"/>
    </location>
</feature>
<evidence type="ECO:0000256" key="2">
    <source>
        <dbReference type="ARBA" id="ARBA00022692"/>
    </source>
</evidence>
<sequence length="498" mass="53635">MKQEIGIETVLLAVTCLLLSLGKCKSTGIYRGCYFDGDGYRSARIMTDLIKCDGMAGVCQDSCGPGERYCESNSNMTIDFCQSLCRAKNFQYYGLEGGNQCFCGGAFANPFLYGSQLDGNLINCTDPCTGDGSQTCGGEFRIGIYEFQDPVETPGCFFPGAVPNARVMDVGVGVNETLIFTCQPGFELLGESTLMCVGNRTWSSDVLPICNYTGVYPANTTQVSPIQTSKSTAVKPTTENLATTVQDTTSSAFDHGETTKALSSKFTEMPRLTTKLQISMTDYLPYIIGGAAGLLLLLVICMVCVVACKIRKQSGTVNQDIRLKPDGLAPVTLLNTGFSPGEDPETDIPDIFSASNNHPSTEEKEYISQGGPANCEMSTFSMGKNSGSKNDNPSLEDSPAYANMKSVSPLNYPPNPIYESADGPKETHFKKAEDVYINMNSNLGANAASSEKYDSDLEDSFYDRVDGGKKWDSKENLISDNGDSAFFTDPESSAATKL</sequence>
<dbReference type="SMART" id="SM00032">
    <property type="entry name" value="CCP"/>
    <property type="match status" value="1"/>
</dbReference>
<evidence type="ECO:0000256" key="11">
    <source>
        <dbReference type="SAM" id="SignalP"/>
    </source>
</evidence>
<dbReference type="PANTHER" id="PTHR24269">
    <property type="entry name" value="KREMEN PROTEIN"/>
    <property type="match status" value="1"/>
</dbReference>
<evidence type="ECO:0000256" key="8">
    <source>
        <dbReference type="PROSITE-ProRule" id="PRU00302"/>
    </source>
</evidence>
<keyword evidence="5 10" id="KW-0472">Membrane</keyword>
<keyword evidence="6" id="KW-1015">Disulfide bond</keyword>
<dbReference type="PANTHER" id="PTHR24269:SF16">
    <property type="entry name" value="PROTEIN SLG1"/>
    <property type="match status" value="1"/>
</dbReference>
<dbReference type="Pfam" id="PF01822">
    <property type="entry name" value="WSC"/>
    <property type="match status" value="1"/>
</dbReference>
<keyword evidence="4 10" id="KW-1133">Transmembrane helix</keyword>
<feature type="region of interest" description="Disordered" evidence="9">
    <location>
        <begin position="465"/>
        <end position="498"/>
    </location>
</feature>
<keyword evidence="2 10" id="KW-0812">Transmembrane</keyword>
<accession>A0A8B7Y8E0</accession>
<dbReference type="InterPro" id="IPR000436">
    <property type="entry name" value="Sushi_SCR_CCP_dom"/>
</dbReference>
<evidence type="ECO:0000256" key="4">
    <source>
        <dbReference type="ARBA" id="ARBA00022989"/>
    </source>
</evidence>
<dbReference type="GO" id="GO:0005886">
    <property type="term" value="C:plasma membrane"/>
    <property type="evidence" value="ECO:0007669"/>
    <property type="project" value="TreeGrafter"/>
</dbReference>
<evidence type="ECO:0000313" key="15">
    <source>
        <dbReference type="RefSeq" id="XP_022089493.1"/>
    </source>
</evidence>
<evidence type="ECO:0000256" key="9">
    <source>
        <dbReference type="SAM" id="MobiDB-lite"/>
    </source>
</evidence>
<dbReference type="Pfam" id="PF00084">
    <property type="entry name" value="Sushi"/>
    <property type="match status" value="1"/>
</dbReference>
<dbReference type="InterPro" id="IPR035976">
    <property type="entry name" value="Sushi/SCR/CCP_sf"/>
</dbReference>
<dbReference type="Gene3D" id="2.10.70.10">
    <property type="entry name" value="Complement Module, domain 1"/>
    <property type="match status" value="1"/>
</dbReference>
<feature type="compositionally biased region" description="Basic and acidic residues" evidence="9">
    <location>
        <begin position="465"/>
        <end position="477"/>
    </location>
</feature>
<dbReference type="SUPFAM" id="SSF57535">
    <property type="entry name" value="Complement control module/SCR domain"/>
    <property type="match status" value="1"/>
</dbReference>
<evidence type="ECO:0000259" key="12">
    <source>
        <dbReference type="PROSITE" id="PS50923"/>
    </source>
</evidence>
<keyword evidence="8" id="KW-0768">Sushi</keyword>
<feature type="domain" description="WSC" evidence="13">
    <location>
        <begin position="27"/>
        <end position="148"/>
    </location>
</feature>
<reference evidence="15" key="1">
    <citation type="submission" date="2025-08" db="UniProtKB">
        <authorList>
            <consortium name="RefSeq"/>
        </authorList>
    </citation>
    <scope>IDENTIFICATION</scope>
</reference>
<keyword evidence="14" id="KW-1185">Reference proteome</keyword>
<dbReference type="GeneID" id="110978649"/>
<evidence type="ECO:0000313" key="14">
    <source>
        <dbReference type="Proteomes" id="UP000694845"/>
    </source>
</evidence>
<organism evidence="14 15">
    <name type="scientific">Acanthaster planci</name>
    <name type="common">Crown-of-thorns starfish</name>
    <dbReference type="NCBI Taxonomy" id="133434"/>
    <lineage>
        <taxon>Eukaryota</taxon>
        <taxon>Metazoa</taxon>
        <taxon>Echinodermata</taxon>
        <taxon>Eleutherozoa</taxon>
        <taxon>Asterozoa</taxon>
        <taxon>Asteroidea</taxon>
        <taxon>Valvatacea</taxon>
        <taxon>Valvatida</taxon>
        <taxon>Acanthasteridae</taxon>
        <taxon>Acanthaster</taxon>
    </lineage>
</organism>
<evidence type="ECO:0000256" key="6">
    <source>
        <dbReference type="ARBA" id="ARBA00023157"/>
    </source>
</evidence>
<dbReference type="InterPro" id="IPR002889">
    <property type="entry name" value="WSC_carb-bd"/>
</dbReference>
<proteinExistence type="predicted"/>
<dbReference type="SMART" id="SM00321">
    <property type="entry name" value="WSC"/>
    <property type="match status" value="1"/>
</dbReference>
<evidence type="ECO:0000256" key="3">
    <source>
        <dbReference type="ARBA" id="ARBA00022729"/>
    </source>
</evidence>
<dbReference type="AlphaFoldDB" id="A0A8B7Y8E0"/>
<gene>
    <name evidence="15" type="primary">LOC110978649</name>
</gene>
<evidence type="ECO:0000256" key="5">
    <source>
        <dbReference type="ARBA" id="ARBA00023136"/>
    </source>
</evidence>
<name>A0A8B7Y8E0_ACAPL</name>
<evidence type="ECO:0000256" key="1">
    <source>
        <dbReference type="ARBA" id="ARBA00004167"/>
    </source>
</evidence>